<evidence type="ECO:0000256" key="2">
    <source>
        <dbReference type="ARBA" id="ARBA00011083"/>
    </source>
</evidence>
<keyword evidence="11" id="KW-1185">Reference proteome</keyword>
<dbReference type="Gene3D" id="3.40.50.880">
    <property type="match status" value="1"/>
</dbReference>
<evidence type="ECO:0000313" key="11">
    <source>
        <dbReference type="Proteomes" id="UP000007799"/>
    </source>
</evidence>
<dbReference type="MEROPS" id="C26.001"/>
<dbReference type="PANTHER" id="PTHR11315">
    <property type="entry name" value="PROTEASE FAMILY C26 GAMMA-GLUTAMYL HYDROLASE"/>
    <property type="match status" value="1"/>
</dbReference>
<comment type="similarity">
    <text evidence="2">Belongs to the peptidase C26 family.</text>
</comment>
<name>F2TXM0_SALR5</name>
<dbReference type="SUPFAM" id="SSF52317">
    <property type="entry name" value="Class I glutamine amidotransferase-like"/>
    <property type="match status" value="1"/>
</dbReference>
<dbReference type="InterPro" id="IPR029062">
    <property type="entry name" value="Class_I_gatase-like"/>
</dbReference>
<dbReference type="RefSeq" id="XP_004998304.1">
    <property type="nucleotide sequence ID" value="XM_004998247.1"/>
</dbReference>
<feature type="signal peptide" evidence="9">
    <location>
        <begin position="1"/>
        <end position="28"/>
    </location>
</feature>
<evidence type="ECO:0000256" key="6">
    <source>
        <dbReference type="ARBA" id="ARBA00022801"/>
    </source>
</evidence>
<evidence type="ECO:0000256" key="4">
    <source>
        <dbReference type="ARBA" id="ARBA00022525"/>
    </source>
</evidence>
<feature type="active site" description="Proton donor" evidence="7">
    <location>
        <position position="257"/>
    </location>
</feature>
<feature type="chain" id="PRO_5003288208" description="folate gamma-glutamyl hydrolase" evidence="9">
    <location>
        <begin position="29"/>
        <end position="332"/>
    </location>
</feature>
<dbReference type="InterPro" id="IPR015527">
    <property type="entry name" value="Pept_C26_g-glut_hydrolase"/>
</dbReference>
<evidence type="ECO:0000256" key="8">
    <source>
        <dbReference type="PROSITE-ProRule" id="PRU00607"/>
    </source>
</evidence>
<organism evidence="11">
    <name type="scientific">Salpingoeca rosetta (strain ATCC 50818 / BSB-021)</name>
    <dbReference type="NCBI Taxonomy" id="946362"/>
    <lineage>
        <taxon>Eukaryota</taxon>
        <taxon>Choanoflagellata</taxon>
        <taxon>Craspedida</taxon>
        <taxon>Salpingoecidae</taxon>
        <taxon>Salpingoeca</taxon>
    </lineage>
</organism>
<protein>
    <recommendedName>
        <fullName evidence="3 8">folate gamma-glutamyl hydrolase</fullName>
        <ecNumber evidence="3 8">3.4.19.9</ecNumber>
    </recommendedName>
</protein>
<comment type="subcellular location">
    <subcellularLocation>
        <location evidence="1">Secreted</location>
        <location evidence="1">Extracellular space</location>
    </subcellularLocation>
</comment>
<keyword evidence="4" id="KW-0964">Secreted</keyword>
<dbReference type="GO" id="GO:0034722">
    <property type="term" value="F:gamma-glutamyl-peptidase activity"/>
    <property type="evidence" value="ECO:0007669"/>
    <property type="project" value="UniProtKB-UniRule"/>
</dbReference>
<evidence type="ECO:0000256" key="3">
    <source>
        <dbReference type="ARBA" id="ARBA00012886"/>
    </source>
</evidence>
<dbReference type="eggNOG" id="KOG1559">
    <property type="taxonomic scope" value="Eukaryota"/>
</dbReference>
<evidence type="ECO:0000256" key="9">
    <source>
        <dbReference type="SAM" id="SignalP"/>
    </source>
</evidence>
<dbReference type="EC" id="3.4.19.9" evidence="3 8"/>
<dbReference type="InParanoid" id="F2TXM0"/>
<dbReference type="STRING" id="946362.F2TXM0"/>
<dbReference type="Proteomes" id="UP000007799">
    <property type="component" value="Unassembled WGS sequence"/>
</dbReference>
<proteinExistence type="inferred from homology"/>
<evidence type="ECO:0000256" key="1">
    <source>
        <dbReference type="ARBA" id="ARBA00004239"/>
    </source>
</evidence>
<dbReference type="OMA" id="EPVSSHF"/>
<dbReference type="OrthoDB" id="64220at2759"/>
<dbReference type="GO" id="GO:0046900">
    <property type="term" value="P:tetrahydrofolylpolyglutamate metabolic process"/>
    <property type="evidence" value="ECO:0007669"/>
    <property type="project" value="TreeGrafter"/>
</dbReference>
<dbReference type="InterPro" id="IPR011697">
    <property type="entry name" value="Peptidase_C26"/>
</dbReference>
<dbReference type="Pfam" id="PF07722">
    <property type="entry name" value="Peptidase_C26"/>
    <property type="match status" value="1"/>
</dbReference>
<gene>
    <name evidence="10" type="ORF">PTSG_00836</name>
</gene>
<keyword evidence="6 8" id="KW-0378">Hydrolase</keyword>
<dbReference type="PROSITE" id="PS51273">
    <property type="entry name" value="GATASE_TYPE_1"/>
    <property type="match status" value="1"/>
</dbReference>
<dbReference type="GeneID" id="16078899"/>
<dbReference type="GO" id="GO:0005576">
    <property type="term" value="C:extracellular region"/>
    <property type="evidence" value="ECO:0007669"/>
    <property type="project" value="UniProtKB-SubCell"/>
</dbReference>
<feature type="active site" evidence="8">
    <location>
        <position position="257"/>
    </location>
</feature>
<dbReference type="PROSITE" id="PS51275">
    <property type="entry name" value="PEPTIDASE_C26_GGH"/>
    <property type="match status" value="1"/>
</dbReference>
<evidence type="ECO:0000256" key="5">
    <source>
        <dbReference type="ARBA" id="ARBA00022729"/>
    </source>
</evidence>
<dbReference type="KEGG" id="sre:PTSG_00836"/>
<accession>F2TXM0</accession>
<dbReference type="GO" id="GO:0005773">
    <property type="term" value="C:vacuole"/>
    <property type="evidence" value="ECO:0007669"/>
    <property type="project" value="TreeGrafter"/>
</dbReference>
<dbReference type="AlphaFoldDB" id="F2TXM0"/>
<evidence type="ECO:0000313" key="10">
    <source>
        <dbReference type="EMBL" id="EGD76129.1"/>
    </source>
</evidence>
<keyword evidence="5 9" id="KW-0732">Signal</keyword>
<dbReference type="EMBL" id="GL832956">
    <property type="protein sequence ID" value="EGD76129.1"/>
    <property type="molecule type" value="Genomic_DNA"/>
</dbReference>
<dbReference type="FunCoup" id="F2TXM0">
    <property type="interactions" value="309"/>
</dbReference>
<comment type="catalytic activity">
    <reaction evidence="8">
        <text>(6S)-5,6,7,8-tetrahydrofolyl-(gamma-L-Glu)(n) + (n-1) H2O = (6S)-5,6,7,8-tetrahydrofolate + (n-1) L-glutamate</text>
        <dbReference type="Rhea" id="RHEA:56784"/>
        <dbReference type="Rhea" id="RHEA-COMP:14738"/>
        <dbReference type="ChEBI" id="CHEBI:15377"/>
        <dbReference type="ChEBI" id="CHEBI:29985"/>
        <dbReference type="ChEBI" id="CHEBI:57453"/>
        <dbReference type="ChEBI" id="CHEBI:141005"/>
        <dbReference type="EC" id="3.4.19.9"/>
    </reaction>
</comment>
<reference evidence="10" key="1">
    <citation type="submission" date="2009-08" db="EMBL/GenBank/DDBJ databases">
        <title>Annotation of Salpingoeca rosetta.</title>
        <authorList>
            <consortium name="The Broad Institute Genome Sequencing Platform"/>
            <person name="Russ C."/>
            <person name="Cuomo C."/>
            <person name="Burger G."/>
            <person name="Gray M.W."/>
            <person name="Holland P.W.H."/>
            <person name="King N."/>
            <person name="Lang F.B.F."/>
            <person name="Roger A.J."/>
            <person name="Ruiz-Trillo I."/>
            <person name="Young S.K."/>
            <person name="Zeng Q."/>
            <person name="Gargeya S."/>
            <person name="Alvarado L."/>
            <person name="Berlin A."/>
            <person name="Chapman S.B."/>
            <person name="Chen Z."/>
            <person name="Freedman E."/>
            <person name="Gellesch M."/>
            <person name="Goldberg J."/>
            <person name="Griggs A."/>
            <person name="Gujja S."/>
            <person name="Heilman E."/>
            <person name="Heiman D."/>
            <person name="Howarth C."/>
            <person name="Mehta T."/>
            <person name="Neiman D."/>
            <person name="Pearson M."/>
            <person name="Roberts A."/>
            <person name="Saif S."/>
            <person name="Shea T."/>
            <person name="Shenoy N."/>
            <person name="Sisk P."/>
            <person name="Stolte C."/>
            <person name="Sykes S."/>
            <person name="White J."/>
            <person name="Yandava C."/>
            <person name="Haas B."/>
            <person name="Nusbaum C."/>
            <person name="Birren B."/>
        </authorList>
    </citation>
    <scope>NUCLEOTIDE SEQUENCE [LARGE SCALE GENOMIC DNA]</scope>
    <source>
        <strain evidence="10">ATCC 50818</strain>
    </source>
</reference>
<dbReference type="FunFam" id="3.40.50.880:FF:000024">
    <property type="entry name" value="Folate gamma-glutamyl hydrolase"/>
    <property type="match status" value="1"/>
</dbReference>
<evidence type="ECO:0000256" key="7">
    <source>
        <dbReference type="PIRSR" id="PIRSR615527-1"/>
    </source>
</evidence>
<feature type="active site" description="Nucleophile" evidence="7 8">
    <location>
        <position position="145"/>
    </location>
</feature>
<dbReference type="PANTHER" id="PTHR11315:SF0">
    <property type="entry name" value="FOLATE GAMMA-GLUTAMYL HYDROLASE"/>
    <property type="match status" value="1"/>
</dbReference>
<sequence length="332" mass="36528">MLAKMTRSTATLALVVAVLVAVVCGTHALPANQTGPVIGVLTQTYGPEVLGGKLGGEIDETRTYIAASYVKYLESAGARVVPIDCMASEDELREKAKMINGFLLPGGGQAITDPKNSYSRTARFMMNMAKEFNNKGDYFPVWGTCLGFQMVSVFIGGNSVLGHHFDSEDLPLPLNFTSHISTSKIFKSARPELITALRNQPLTMNNHEGGVTPITFANNANLTSFFNVISTNVDRKGNPFVSTIEGKHMPFYATQWHPEKNSFEWTASEAIPHSALAIETCQLTSTFFVNEARKSNHAYPPEQLRKDIIYNYNPVFTGKDGSGFEQCYFWDV</sequence>